<feature type="compositionally biased region" description="Basic and acidic residues" evidence="7">
    <location>
        <begin position="206"/>
        <end position="217"/>
    </location>
</feature>
<feature type="compositionally biased region" description="Pro residues" evidence="7">
    <location>
        <begin position="1"/>
        <end position="14"/>
    </location>
</feature>
<feature type="compositionally biased region" description="Polar residues" evidence="7">
    <location>
        <begin position="1187"/>
        <end position="1199"/>
    </location>
</feature>
<dbReference type="EC" id="3.4.19.12" evidence="2"/>
<dbReference type="STRING" id="106004.A0A1Y2G0L3"/>
<accession>A0A1Y2G0L3</accession>
<dbReference type="PROSITE" id="PS00973">
    <property type="entry name" value="USP_2"/>
    <property type="match status" value="1"/>
</dbReference>
<reference evidence="9 10" key="1">
    <citation type="submission" date="2016-07" db="EMBL/GenBank/DDBJ databases">
        <title>Pervasive Adenine N6-methylation of Active Genes in Fungi.</title>
        <authorList>
            <consortium name="DOE Joint Genome Institute"/>
            <person name="Mondo S.J."/>
            <person name="Dannebaum R.O."/>
            <person name="Kuo R.C."/>
            <person name="Labutti K."/>
            <person name="Haridas S."/>
            <person name="Kuo A."/>
            <person name="Salamov A."/>
            <person name="Ahrendt S.R."/>
            <person name="Lipzen A."/>
            <person name="Sullivan W."/>
            <person name="Andreopoulos W.B."/>
            <person name="Clum A."/>
            <person name="Lindquist E."/>
            <person name="Daum C."/>
            <person name="Ramamoorthy G.K."/>
            <person name="Gryganskyi A."/>
            <person name="Culley D."/>
            <person name="Magnuson J.K."/>
            <person name="James T.Y."/>
            <person name="O'Malley M.A."/>
            <person name="Stajich J.E."/>
            <person name="Spatafora J.W."/>
            <person name="Visel A."/>
            <person name="Grigoriev I.V."/>
        </authorList>
    </citation>
    <scope>NUCLEOTIDE SEQUENCE [LARGE SCALE GENOMIC DNA]</scope>
    <source>
        <strain evidence="9 10">62-1032</strain>
    </source>
</reference>
<feature type="compositionally biased region" description="Basic and acidic residues" evidence="7">
    <location>
        <begin position="376"/>
        <end position="396"/>
    </location>
</feature>
<feature type="compositionally biased region" description="Acidic residues" evidence="7">
    <location>
        <begin position="147"/>
        <end position="157"/>
    </location>
</feature>
<feature type="region of interest" description="Disordered" evidence="7">
    <location>
        <begin position="1073"/>
        <end position="1092"/>
    </location>
</feature>
<dbReference type="GO" id="GO:0016579">
    <property type="term" value="P:protein deubiquitination"/>
    <property type="evidence" value="ECO:0007669"/>
    <property type="project" value="InterPro"/>
</dbReference>
<dbReference type="OrthoDB" id="2420415at2759"/>
<dbReference type="InterPro" id="IPR044635">
    <property type="entry name" value="UBP14-like"/>
</dbReference>
<evidence type="ECO:0000313" key="10">
    <source>
        <dbReference type="Proteomes" id="UP000193467"/>
    </source>
</evidence>
<evidence type="ECO:0000259" key="8">
    <source>
        <dbReference type="PROSITE" id="PS50235"/>
    </source>
</evidence>
<comment type="catalytic activity">
    <reaction evidence="1">
        <text>Thiol-dependent hydrolysis of ester, thioester, amide, peptide and isopeptide bonds formed by the C-terminal Gly of ubiquitin (a 76-residue protein attached to proteins as an intracellular targeting signal).</text>
        <dbReference type="EC" id="3.4.19.12"/>
    </reaction>
</comment>
<proteinExistence type="predicted"/>
<feature type="compositionally biased region" description="Low complexity" evidence="7">
    <location>
        <begin position="125"/>
        <end position="139"/>
    </location>
</feature>
<dbReference type="Pfam" id="PF00443">
    <property type="entry name" value="UCH"/>
    <property type="match status" value="2"/>
</dbReference>
<name>A0A1Y2G0L3_9BASI</name>
<feature type="region of interest" description="Disordered" evidence="7">
    <location>
        <begin position="1099"/>
        <end position="1207"/>
    </location>
</feature>
<dbReference type="Gene3D" id="3.90.70.10">
    <property type="entry name" value="Cysteine proteinases"/>
    <property type="match status" value="2"/>
</dbReference>
<dbReference type="SUPFAM" id="SSF54001">
    <property type="entry name" value="Cysteine proteinases"/>
    <property type="match status" value="1"/>
</dbReference>
<dbReference type="InterPro" id="IPR028889">
    <property type="entry name" value="USP"/>
</dbReference>
<dbReference type="PANTHER" id="PTHR43982">
    <property type="entry name" value="UBIQUITIN CARBOXYL-TERMINAL HYDROLASE"/>
    <property type="match status" value="1"/>
</dbReference>
<feature type="compositionally biased region" description="Polar residues" evidence="7">
    <location>
        <begin position="1142"/>
        <end position="1151"/>
    </location>
</feature>
<dbReference type="PANTHER" id="PTHR43982:SF6">
    <property type="entry name" value="UBIQUITIN CARBOXYL-TERMINAL HYDROLASE 2-RELATED"/>
    <property type="match status" value="1"/>
</dbReference>
<sequence>MAGEDTPPPRPPKPLSYAAASRGTSAPATSPPATGAAPRAPPLPPKPLHHQQHGERPAGGGQQPRRASASKAKPTPPPVDLTAPVPTTSFFSSPAPAPTRRLSNSASTSTSATKRQPVKPPTYASPPSNAPAHESSSSSDDQILPTADDETQSDDELMICTGVNRSAPRGQATSRFRPAGTAAGAGVQIRRTGRENDPSGLEEWTEEHKKRHWEEERVSAAAKATSGGGNRRWETIHKQQQEAEHDPNTPYITSIPSTTAYDDGWDAPTPTSASPLLEPNRGRSYNNHRVSTTGFNTWNSLWTSPKIAATEQAPESVGGVWEKSTAWDFGVEKTPEGGKYMGMGETVVRRMGREEEGAKKEEVGEGEGEVKMEMVTEEGQRKGEGVDATEDSKMEEDVPVVVKQEDQPSVDGIKKSPSPSSAPRSTTYRTITPSELLTARPHPHLYYSHTTHSWALFSPLSPTSLDYPPPKPPSERFLPPSTTPVTTWFQLPLTSSQILPFLEPPIPEPIPPANEQNLSQHSSYQADEATSAVLPDAVTVLEMNLPPSEGERRMVAYSVLEFYPTVVPREVWEGFGEERKKDPLPGVKAEEAWYKSVGTIWTAIDNVLFKGEYRPIKISAVRKTCPWDQLTRDIFLGFLGFTHDQAGDSLSPPDVSEDTKEGQEGRARLLRCWLEVGLWMEGFKKRHVDIKASSKNTRITLKPAYDSILETLGGDKLPRVPTSQIWTETSSTNLDALVPLGQAYHVLGVTPDLADSVIQNVYFQQLEKDLTHGPEYLQAVDQINQHRHSDLLTLLLATERSRDHYTSQDLHNALAELRLPGPPSSWSSLDDDALQEAYNQRTEQVTHAERKKVLREAFKLVATARRSDYLKIILATSLGGDEGSSKPVMTVERAKRLLELNPEDQPDEAFLCMMFDMAVEATPAQKETLREALRVLTTGAERSEEIRKRLGEEGKEGRVDDGWQVGPAVAIDIPVGLTNIANTCYLNSLLQYFFTVRELRETILHFSKGDATEEGTQLNRVGGRLVTKAEVDRSKRFLELLQGLFNSLIHAPVAAVTPETELAYLALVPSKDEAELQQKPTAPAPTTTAEEEEDDLIIIDPPSNSNAISSSPVIVPSPASPSASAEGLKSPTVLGKRRNDQIDPSLQQPTETDLDLNSMVIDSQPPSTEPSPAEDIMVDDSAAPLSPVSNSSRKLSISKTGEDGDRTVKRGRSLEANVSSAIGGGDLVPTEMADGVVELRSPDEVQLPRIPSPEEEKKVPPPLPPRPATSKEAELEKQVSSYMAFGRQNDVTECMDNVMFQIECALKPNTSDAEQSAAAGLLKRTFYGKTRQQLEFSDSSIAEPIRTKEEPFFSLLVDVAEEGRNVYDGLDAVFDDSPVEIEGKPARRRVSLVEVPELLQIQLQRVQYDRKLQKIFKSNQHMAFGPEISMDRYLQVEEGDEEGKDRRERTSRCREELERCRLQLTQLKSKTTDIPKLLNDTYEHLSYQSDLENVLSSELVEGLVAERGDVSAEVDHLVNRIKQLHDEIEQIWVGQQKATYELVSVFIHRGTALSGHYFIYQRDSKNPKRWMKYNDSLITEIDPAEHVFAETTGDTNAYFLVYCKKDKLDAIDSMARQL</sequence>
<dbReference type="GO" id="GO:0070628">
    <property type="term" value="F:proteasome binding"/>
    <property type="evidence" value="ECO:0007669"/>
    <property type="project" value="TreeGrafter"/>
</dbReference>
<dbReference type="GO" id="GO:0004843">
    <property type="term" value="F:cysteine-type deubiquitinase activity"/>
    <property type="evidence" value="ECO:0007669"/>
    <property type="project" value="UniProtKB-EC"/>
</dbReference>
<dbReference type="GO" id="GO:0043161">
    <property type="term" value="P:proteasome-mediated ubiquitin-dependent protein catabolic process"/>
    <property type="evidence" value="ECO:0007669"/>
    <property type="project" value="InterPro"/>
</dbReference>
<evidence type="ECO:0000313" key="9">
    <source>
        <dbReference type="EMBL" id="ORY90173.1"/>
    </source>
</evidence>
<dbReference type="FunCoup" id="A0A1Y2G0L3">
    <property type="interactions" value="34"/>
</dbReference>
<dbReference type="InParanoid" id="A0A1Y2G0L3"/>
<comment type="caution">
    <text evidence="9">The sequence shown here is derived from an EMBL/GenBank/DDBJ whole genome shotgun (WGS) entry which is preliminary data.</text>
</comment>
<evidence type="ECO:0000256" key="2">
    <source>
        <dbReference type="ARBA" id="ARBA00012759"/>
    </source>
</evidence>
<feature type="region of interest" description="Disordered" evidence="7">
    <location>
        <begin position="376"/>
        <end position="430"/>
    </location>
</feature>
<keyword evidence="10" id="KW-1185">Reference proteome</keyword>
<feature type="domain" description="USP" evidence="8">
    <location>
        <begin position="975"/>
        <end position="1605"/>
    </location>
</feature>
<keyword evidence="6" id="KW-0788">Thiol protease</keyword>
<feature type="compositionally biased region" description="Low complexity" evidence="7">
    <location>
        <begin position="416"/>
        <end position="425"/>
    </location>
</feature>
<feature type="compositionally biased region" description="Low complexity" evidence="7">
    <location>
        <begin position="18"/>
        <end position="38"/>
    </location>
</feature>
<evidence type="ECO:0000256" key="5">
    <source>
        <dbReference type="ARBA" id="ARBA00022801"/>
    </source>
</evidence>
<keyword evidence="5" id="KW-0378">Hydrolase</keyword>
<keyword evidence="3" id="KW-0645">Protease</keyword>
<dbReference type="GO" id="GO:0061136">
    <property type="term" value="P:regulation of proteasomal protein catabolic process"/>
    <property type="evidence" value="ECO:0007669"/>
    <property type="project" value="TreeGrafter"/>
</dbReference>
<dbReference type="EMBL" id="MCGR01000004">
    <property type="protein sequence ID" value="ORY90173.1"/>
    <property type="molecule type" value="Genomic_DNA"/>
</dbReference>
<dbReference type="Pfam" id="PF13446">
    <property type="entry name" value="RPT"/>
    <property type="match status" value="3"/>
</dbReference>
<dbReference type="Proteomes" id="UP000193467">
    <property type="component" value="Unassembled WGS sequence"/>
</dbReference>
<keyword evidence="4" id="KW-0833">Ubl conjugation pathway</keyword>
<dbReference type="PROSITE" id="PS50235">
    <property type="entry name" value="USP_3"/>
    <property type="match status" value="1"/>
</dbReference>
<dbReference type="PROSITE" id="PS00972">
    <property type="entry name" value="USP_1"/>
    <property type="match status" value="1"/>
</dbReference>
<evidence type="ECO:0000256" key="1">
    <source>
        <dbReference type="ARBA" id="ARBA00000707"/>
    </source>
</evidence>
<dbReference type="InterPro" id="IPR018200">
    <property type="entry name" value="USP_CS"/>
</dbReference>
<feature type="region of interest" description="Disordered" evidence="7">
    <location>
        <begin position="1241"/>
        <end position="1275"/>
    </location>
</feature>
<feature type="compositionally biased region" description="Low complexity" evidence="7">
    <location>
        <begin position="103"/>
        <end position="113"/>
    </location>
</feature>
<dbReference type="InterPro" id="IPR038765">
    <property type="entry name" value="Papain-like_cys_pep_sf"/>
</dbReference>
<organism evidence="9 10">
    <name type="scientific">Leucosporidium creatinivorum</name>
    <dbReference type="NCBI Taxonomy" id="106004"/>
    <lineage>
        <taxon>Eukaryota</taxon>
        <taxon>Fungi</taxon>
        <taxon>Dikarya</taxon>
        <taxon>Basidiomycota</taxon>
        <taxon>Pucciniomycotina</taxon>
        <taxon>Microbotryomycetes</taxon>
        <taxon>Leucosporidiales</taxon>
        <taxon>Leucosporidium</taxon>
    </lineage>
</organism>
<feature type="region of interest" description="Disordered" evidence="7">
    <location>
        <begin position="1"/>
        <end position="217"/>
    </location>
</feature>
<evidence type="ECO:0000256" key="3">
    <source>
        <dbReference type="ARBA" id="ARBA00022670"/>
    </source>
</evidence>
<protein>
    <recommendedName>
        <fullName evidence="2">ubiquitinyl hydrolase 1</fullName>
        <ecNumber evidence="2">3.4.19.12</ecNumber>
    </recommendedName>
</protein>
<evidence type="ECO:0000256" key="4">
    <source>
        <dbReference type="ARBA" id="ARBA00022786"/>
    </source>
</evidence>
<evidence type="ECO:0000256" key="6">
    <source>
        <dbReference type="ARBA" id="ARBA00022807"/>
    </source>
</evidence>
<dbReference type="InterPro" id="IPR001394">
    <property type="entry name" value="Peptidase_C19_UCH"/>
</dbReference>
<feature type="compositionally biased region" description="Low complexity" evidence="7">
    <location>
        <begin position="1099"/>
        <end position="1125"/>
    </location>
</feature>
<gene>
    <name evidence="9" type="ORF">BCR35DRAFT_299734</name>
</gene>
<evidence type="ECO:0000256" key="7">
    <source>
        <dbReference type="SAM" id="MobiDB-lite"/>
    </source>
</evidence>
<dbReference type="InterPro" id="IPR025305">
    <property type="entry name" value="UCH_repeat_domain"/>
</dbReference>